<organism evidence="1 2">
    <name type="scientific">Streptomyces lanatus</name>
    <dbReference type="NCBI Taxonomy" id="66900"/>
    <lineage>
        <taxon>Bacteria</taxon>
        <taxon>Bacillati</taxon>
        <taxon>Actinomycetota</taxon>
        <taxon>Actinomycetes</taxon>
        <taxon>Kitasatosporales</taxon>
        <taxon>Streptomycetaceae</taxon>
        <taxon>Streptomyces</taxon>
    </lineage>
</organism>
<protein>
    <submittedName>
        <fullName evidence="1">Uncharacterized protein</fullName>
    </submittedName>
</protein>
<evidence type="ECO:0000313" key="2">
    <source>
        <dbReference type="Proteomes" id="UP001486207"/>
    </source>
</evidence>
<evidence type="ECO:0000313" key="1">
    <source>
        <dbReference type="EMBL" id="MER7374539.1"/>
    </source>
</evidence>
<comment type="caution">
    <text evidence="1">The sequence shown here is derived from an EMBL/GenBank/DDBJ whole genome shotgun (WGS) entry which is preliminary data.</text>
</comment>
<dbReference type="Proteomes" id="UP001486207">
    <property type="component" value="Unassembled WGS sequence"/>
</dbReference>
<accession>A0ABV1XSF8</accession>
<name>A0ABV1XSF8_9ACTN</name>
<proteinExistence type="predicted"/>
<keyword evidence="2" id="KW-1185">Reference proteome</keyword>
<reference evidence="1 2" key="1">
    <citation type="submission" date="2024-06" db="EMBL/GenBank/DDBJ databases">
        <title>The Natural Products Discovery Center: Release of the First 8490 Sequenced Strains for Exploring Actinobacteria Biosynthetic Diversity.</title>
        <authorList>
            <person name="Kalkreuter E."/>
            <person name="Kautsar S.A."/>
            <person name="Yang D."/>
            <person name="Bader C.D."/>
            <person name="Teijaro C.N."/>
            <person name="Fluegel L."/>
            <person name="Davis C.M."/>
            <person name="Simpson J.R."/>
            <person name="Lauterbach L."/>
            <person name="Steele A.D."/>
            <person name="Gui C."/>
            <person name="Meng S."/>
            <person name="Li G."/>
            <person name="Viehrig K."/>
            <person name="Ye F."/>
            <person name="Su P."/>
            <person name="Kiefer A.F."/>
            <person name="Nichols A."/>
            <person name="Cepeda A.J."/>
            <person name="Yan W."/>
            <person name="Fan B."/>
            <person name="Jiang Y."/>
            <person name="Adhikari A."/>
            <person name="Zheng C.-J."/>
            <person name="Schuster L."/>
            <person name="Cowan T.M."/>
            <person name="Smanski M.J."/>
            <person name="Chevrette M.G."/>
            <person name="De Carvalho L.P.S."/>
            <person name="Shen B."/>
        </authorList>
    </citation>
    <scope>NUCLEOTIDE SEQUENCE [LARGE SCALE GENOMIC DNA]</scope>
    <source>
        <strain evidence="1 2">NPDC000155</strain>
    </source>
</reference>
<dbReference type="RefSeq" id="WP_190071427.1">
    <property type="nucleotide sequence ID" value="NZ_BNBM01000007.1"/>
</dbReference>
<dbReference type="EMBL" id="JBEPFB010000007">
    <property type="protein sequence ID" value="MER7374539.1"/>
    <property type="molecule type" value="Genomic_DNA"/>
</dbReference>
<sequence length="54" mass="6111">MLEEVERRAPEAESYVVGHPVILPSGIDECGRELPIAPGDMTYFREQEDSSTRF</sequence>
<gene>
    <name evidence="1" type="ORF">ABT384_18050</name>
</gene>